<dbReference type="STRING" id="48698.ENSPFOP00000024949"/>
<dbReference type="SUPFAM" id="SSF48726">
    <property type="entry name" value="Immunoglobulin"/>
    <property type="match status" value="2"/>
</dbReference>
<reference evidence="6" key="3">
    <citation type="submission" date="2025-09" db="UniProtKB">
        <authorList>
            <consortium name="Ensembl"/>
        </authorList>
    </citation>
    <scope>IDENTIFICATION</scope>
</reference>
<evidence type="ECO:0000259" key="5">
    <source>
        <dbReference type="PROSITE" id="PS50835"/>
    </source>
</evidence>
<evidence type="ECO:0000256" key="2">
    <source>
        <dbReference type="ARBA" id="ARBA00023157"/>
    </source>
</evidence>
<keyword evidence="2" id="KW-1015">Disulfide bond</keyword>
<evidence type="ECO:0000256" key="4">
    <source>
        <dbReference type="SAM" id="SignalP"/>
    </source>
</evidence>
<dbReference type="Gene3D" id="2.60.40.10">
    <property type="entry name" value="Immunoglobulins"/>
    <property type="match status" value="3"/>
</dbReference>
<keyword evidence="1 4" id="KW-0732">Signal</keyword>
<dbReference type="InterPro" id="IPR050488">
    <property type="entry name" value="Ig_Fc_receptor"/>
</dbReference>
<feature type="chain" id="PRO_5001919697" description="Ig-like domain-containing protein" evidence="4">
    <location>
        <begin position="21"/>
        <end position="298"/>
    </location>
</feature>
<evidence type="ECO:0000313" key="7">
    <source>
        <dbReference type="Proteomes" id="UP000028760"/>
    </source>
</evidence>
<dbReference type="Proteomes" id="UP000028760">
    <property type="component" value="Unassembled WGS sequence"/>
</dbReference>
<dbReference type="EMBL" id="AYCK01012317">
    <property type="status" value="NOT_ANNOTATED_CDS"/>
    <property type="molecule type" value="Genomic_DNA"/>
</dbReference>
<dbReference type="PANTHER" id="PTHR11481">
    <property type="entry name" value="IMMUNOGLOBULIN FC RECEPTOR"/>
    <property type="match status" value="1"/>
</dbReference>
<dbReference type="Pfam" id="PF13895">
    <property type="entry name" value="Ig_2"/>
    <property type="match status" value="1"/>
</dbReference>
<dbReference type="GeneTree" id="ENSGT01150000287051"/>
<dbReference type="InterPro" id="IPR003599">
    <property type="entry name" value="Ig_sub"/>
</dbReference>
<evidence type="ECO:0000313" key="6">
    <source>
        <dbReference type="Ensembl" id="ENSPFOP00000024949.1"/>
    </source>
</evidence>
<feature type="domain" description="Ig-like" evidence="5">
    <location>
        <begin position="24"/>
        <end position="113"/>
    </location>
</feature>
<dbReference type="GO" id="GO:0006955">
    <property type="term" value="P:immune response"/>
    <property type="evidence" value="ECO:0007669"/>
    <property type="project" value="TreeGrafter"/>
</dbReference>
<dbReference type="SMART" id="SM00409">
    <property type="entry name" value="IG"/>
    <property type="match status" value="3"/>
</dbReference>
<keyword evidence="7" id="KW-1185">Reference proteome</keyword>
<dbReference type="GO" id="GO:0004888">
    <property type="term" value="F:transmembrane signaling receptor activity"/>
    <property type="evidence" value="ECO:0007669"/>
    <property type="project" value="TreeGrafter"/>
</dbReference>
<dbReference type="GO" id="GO:0009897">
    <property type="term" value="C:external side of plasma membrane"/>
    <property type="evidence" value="ECO:0007669"/>
    <property type="project" value="TreeGrafter"/>
</dbReference>
<dbReference type="EMBL" id="AYCK01012316">
    <property type="status" value="NOT_ANNOTATED_CDS"/>
    <property type="molecule type" value="Genomic_DNA"/>
</dbReference>
<reference evidence="6" key="2">
    <citation type="submission" date="2025-08" db="UniProtKB">
        <authorList>
            <consortium name="Ensembl"/>
        </authorList>
    </citation>
    <scope>IDENTIFICATION</scope>
</reference>
<dbReference type="InterPro" id="IPR013783">
    <property type="entry name" value="Ig-like_fold"/>
</dbReference>
<dbReference type="InterPro" id="IPR036179">
    <property type="entry name" value="Ig-like_dom_sf"/>
</dbReference>
<dbReference type="OMA" id="ICCITTE"/>
<protein>
    <recommendedName>
        <fullName evidence="5">Ig-like domain-containing protein</fullName>
    </recommendedName>
</protein>
<organism evidence="6 7">
    <name type="scientific">Poecilia formosa</name>
    <name type="common">Amazon molly</name>
    <name type="synonym">Limia formosa</name>
    <dbReference type="NCBI Taxonomy" id="48698"/>
    <lineage>
        <taxon>Eukaryota</taxon>
        <taxon>Metazoa</taxon>
        <taxon>Chordata</taxon>
        <taxon>Craniata</taxon>
        <taxon>Vertebrata</taxon>
        <taxon>Euteleostomi</taxon>
        <taxon>Actinopterygii</taxon>
        <taxon>Neopterygii</taxon>
        <taxon>Teleostei</taxon>
        <taxon>Neoteleostei</taxon>
        <taxon>Acanthomorphata</taxon>
        <taxon>Ovalentaria</taxon>
        <taxon>Atherinomorphae</taxon>
        <taxon>Cyprinodontiformes</taxon>
        <taxon>Poeciliidae</taxon>
        <taxon>Poeciliinae</taxon>
        <taxon>Poecilia</taxon>
    </lineage>
</organism>
<feature type="domain" description="Ig-like" evidence="5">
    <location>
        <begin position="210"/>
        <end position="290"/>
    </location>
</feature>
<reference evidence="7" key="1">
    <citation type="submission" date="2013-10" db="EMBL/GenBank/DDBJ databases">
        <authorList>
            <person name="Schartl M."/>
            <person name="Warren W."/>
        </authorList>
    </citation>
    <scope>NUCLEOTIDE SEQUENCE [LARGE SCALE GENOMIC DNA]</scope>
    <source>
        <strain evidence="7">female</strain>
    </source>
</reference>
<dbReference type="InterPro" id="IPR007110">
    <property type="entry name" value="Ig-like_dom"/>
</dbReference>
<dbReference type="Ensembl" id="ENSPFOT00000030517.1">
    <property type="protein sequence ID" value="ENSPFOP00000024949.1"/>
    <property type="gene ID" value="ENSPFOG00000024218.1"/>
</dbReference>
<accession>A0A096M0K8</accession>
<proteinExistence type="predicted"/>
<dbReference type="GO" id="GO:0007166">
    <property type="term" value="P:cell surface receptor signaling pathway"/>
    <property type="evidence" value="ECO:0007669"/>
    <property type="project" value="TreeGrafter"/>
</dbReference>
<evidence type="ECO:0000256" key="1">
    <source>
        <dbReference type="ARBA" id="ARBA00022729"/>
    </source>
</evidence>
<dbReference type="AlphaFoldDB" id="A0A096M0K8"/>
<sequence>MMGASPQYLLFSCLLICCITTEVPPAALTASPSRSQFFEGESVTLTCEDENGSDGWTVRRITTRRSEKECGNGWGKSAGSTCSISLGSDDSGVYWCESTSGSTSSNSIQLSVSGRMSLSGNSANQGPLTVNPSRSQFFEFESVTLTCEDDRTVWSNTTRGTKKQCGDAWGTADGSTCKITLLSFDAGQYWCESTSGSISSSIIHLNITGGSVILQSPVLPVKEGDDVTLSCRAKNHPQNLPATFYKDGSSIGDGDAGNFVLTKVKSSNEGHYKCSISGQGESPSSRISVSAPSSPVSN</sequence>
<feature type="compositionally biased region" description="Low complexity" evidence="3">
    <location>
        <begin position="282"/>
        <end position="298"/>
    </location>
</feature>
<feature type="signal peptide" evidence="4">
    <location>
        <begin position="1"/>
        <end position="20"/>
    </location>
</feature>
<dbReference type="PROSITE" id="PS50835">
    <property type="entry name" value="IG_LIKE"/>
    <property type="match status" value="2"/>
</dbReference>
<name>A0A096M0K8_POEFO</name>
<dbReference type="PANTHER" id="PTHR11481:SF64">
    <property type="entry name" value="FC RECEPTOR-LIKE PROTEIN 4"/>
    <property type="match status" value="1"/>
</dbReference>
<evidence type="ECO:0000256" key="3">
    <source>
        <dbReference type="SAM" id="MobiDB-lite"/>
    </source>
</evidence>
<feature type="region of interest" description="Disordered" evidence="3">
    <location>
        <begin position="274"/>
        <end position="298"/>
    </location>
</feature>